<name>W6YMT1_COCC2</name>
<dbReference type="RefSeq" id="XP_007708850.1">
    <property type="nucleotide sequence ID" value="XM_007710660.1"/>
</dbReference>
<organism evidence="1 2">
    <name type="scientific">Cochliobolus carbonum (strain 26-R-13)</name>
    <name type="common">Maize leaf spot fungus</name>
    <name type="synonym">Bipolaris zeicola</name>
    <dbReference type="NCBI Taxonomy" id="930089"/>
    <lineage>
        <taxon>Eukaryota</taxon>
        <taxon>Fungi</taxon>
        <taxon>Dikarya</taxon>
        <taxon>Ascomycota</taxon>
        <taxon>Pezizomycotina</taxon>
        <taxon>Dothideomycetes</taxon>
        <taxon>Pleosporomycetidae</taxon>
        <taxon>Pleosporales</taxon>
        <taxon>Pleosporineae</taxon>
        <taxon>Pleosporaceae</taxon>
        <taxon>Bipolaris</taxon>
    </lineage>
</organism>
<dbReference type="AlphaFoldDB" id="W6YMT1"/>
<dbReference type="Proteomes" id="UP000053841">
    <property type="component" value="Unassembled WGS sequence"/>
</dbReference>
<accession>W6YMT1</accession>
<gene>
    <name evidence="1" type="ORF">COCCADRAFT_87139</name>
</gene>
<evidence type="ECO:0000313" key="2">
    <source>
        <dbReference type="Proteomes" id="UP000053841"/>
    </source>
</evidence>
<protein>
    <submittedName>
        <fullName evidence="1">Uncharacterized protein</fullName>
    </submittedName>
</protein>
<proteinExistence type="predicted"/>
<keyword evidence="2" id="KW-1185">Reference proteome</keyword>
<evidence type="ECO:0000313" key="1">
    <source>
        <dbReference type="EMBL" id="EUC36804.1"/>
    </source>
</evidence>
<sequence>RSSFSHCCSSLSRFFFVMEQVAAPHLLLWLLESLRHPLLGAQTSSHVIAWYSPRLARDHVHSCQSTADNYIDSIPNSKCPKLLL</sequence>
<dbReference type="EMBL" id="KI964557">
    <property type="protein sequence ID" value="EUC36804.1"/>
    <property type="molecule type" value="Genomic_DNA"/>
</dbReference>
<dbReference type="GeneID" id="19152307"/>
<feature type="non-terminal residue" evidence="1">
    <location>
        <position position="1"/>
    </location>
</feature>
<dbReference type="HOGENOM" id="CLU_2533531_0_0_1"/>
<dbReference type="KEGG" id="bze:COCCADRAFT_87139"/>
<reference evidence="1 2" key="1">
    <citation type="journal article" date="2013" name="PLoS Genet.">
        <title>Comparative genome structure, secondary metabolite, and effector coding capacity across Cochliobolus pathogens.</title>
        <authorList>
            <person name="Condon B.J."/>
            <person name="Leng Y."/>
            <person name="Wu D."/>
            <person name="Bushley K.E."/>
            <person name="Ohm R.A."/>
            <person name="Otillar R."/>
            <person name="Martin J."/>
            <person name="Schackwitz W."/>
            <person name="Grimwood J."/>
            <person name="MohdZainudin N."/>
            <person name="Xue C."/>
            <person name="Wang R."/>
            <person name="Manning V.A."/>
            <person name="Dhillon B."/>
            <person name="Tu Z.J."/>
            <person name="Steffenson B.J."/>
            <person name="Salamov A."/>
            <person name="Sun H."/>
            <person name="Lowry S."/>
            <person name="LaButti K."/>
            <person name="Han J."/>
            <person name="Copeland A."/>
            <person name="Lindquist E."/>
            <person name="Barry K."/>
            <person name="Schmutz J."/>
            <person name="Baker S.E."/>
            <person name="Ciuffetti L.M."/>
            <person name="Grigoriev I.V."/>
            <person name="Zhong S."/>
            <person name="Turgeon B.G."/>
        </authorList>
    </citation>
    <scope>NUCLEOTIDE SEQUENCE [LARGE SCALE GENOMIC DNA]</scope>
    <source>
        <strain evidence="1 2">26-R-13</strain>
    </source>
</reference>